<feature type="domain" description="CBM20" evidence="13">
    <location>
        <begin position="564"/>
        <end position="671"/>
    </location>
</feature>
<evidence type="ECO:0000313" key="15">
    <source>
        <dbReference type="Proteomes" id="UP000277212"/>
    </source>
</evidence>
<dbReference type="OrthoDB" id="6123450at2759"/>
<evidence type="ECO:0000256" key="9">
    <source>
        <dbReference type="PIRNR" id="PIRNR001031"/>
    </source>
</evidence>
<dbReference type="InterPro" id="IPR008928">
    <property type="entry name" value="6-hairpin_glycosidase_sf"/>
</dbReference>
<gene>
    <name evidence="14" type="ORF">CDV36_010157</name>
</gene>
<dbReference type="PROSITE" id="PS51166">
    <property type="entry name" value="CBM20"/>
    <property type="match status" value="1"/>
</dbReference>
<reference evidence="14 15" key="1">
    <citation type="submission" date="2017-06" db="EMBL/GenBank/DDBJ databases">
        <title>Comparative genomic analysis of Ambrosia Fusariam Clade fungi.</title>
        <authorList>
            <person name="Stajich J.E."/>
            <person name="Carrillo J."/>
            <person name="Kijimoto T."/>
            <person name="Eskalen A."/>
            <person name="O'Donnell K."/>
            <person name="Kasson M."/>
        </authorList>
    </citation>
    <scope>NUCLEOTIDE SEQUENCE [LARGE SCALE GENOMIC DNA]</scope>
    <source>
        <strain evidence="14">UCR3666</strain>
    </source>
</reference>
<proteinExistence type="inferred from homology"/>
<evidence type="ECO:0000256" key="2">
    <source>
        <dbReference type="ARBA" id="ARBA00006188"/>
    </source>
</evidence>
<evidence type="ECO:0000256" key="8">
    <source>
        <dbReference type="ARBA" id="ARBA00023326"/>
    </source>
</evidence>
<comment type="similarity">
    <text evidence="2 9">Belongs to the glycosyl hydrolase 15 family.</text>
</comment>
<dbReference type="Pfam" id="PF00723">
    <property type="entry name" value="Glyco_hydro_15"/>
    <property type="match status" value="1"/>
</dbReference>
<evidence type="ECO:0000256" key="4">
    <source>
        <dbReference type="ARBA" id="ARBA00022801"/>
    </source>
</evidence>
<dbReference type="InterPro" id="IPR034836">
    <property type="entry name" value="CBM20_glucoamylase"/>
</dbReference>
<keyword evidence="8 9" id="KW-0624">Polysaccharide degradation</keyword>
<evidence type="ECO:0000256" key="6">
    <source>
        <dbReference type="ARBA" id="ARBA00023277"/>
    </source>
</evidence>
<organism evidence="14 15">
    <name type="scientific">Fusarium kuroshium</name>
    <dbReference type="NCBI Taxonomy" id="2010991"/>
    <lineage>
        <taxon>Eukaryota</taxon>
        <taxon>Fungi</taxon>
        <taxon>Dikarya</taxon>
        <taxon>Ascomycota</taxon>
        <taxon>Pezizomycotina</taxon>
        <taxon>Sordariomycetes</taxon>
        <taxon>Hypocreomycetidae</taxon>
        <taxon>Hypocreales</taxon>
        <taxon>Nectriaceae</taxon>
        <taxon>Fusarium</taxon>
        <taxon>Fusarium solani species complex</taxon>
    </lineage>
</organism>
<dbReference type="PANTHER" id="PTHR31616">
    <property type="entry name" value="TREHALASE"/>
    <property type="match status" value="1"/>
</dbReference>
<accession>A0A3M2RY40</accession>
<keyword evidence="5" id="KW-0325">Glycoprotein</keyword>
<dbReference type="Gene3D" id="1.50.10.10">
    <property type="match status" value="1"/>
</dbReference>
<dbReference type="InterPro" id="IPR013783">
    <property type="entry name" value="Ig-like_fold"/>
</dbReference>
<dbReference type="InterPro" id="IPR046966">
    <property type="entry name" value="Glucoamylase_active_site"/>
</dbReference>
<dbReference type="GO" id="GO:0000272">
    <property type="term" value="P:polysaccharide catabolic process"/>
    <property type="evidence" value="ECO:0007669"/>
    <property type="project" value="UniProtKB-KW"/>
</dbReference>
<feature type="active site" description="Proton acceptor" evidence="10">
    <location>
        <position position="241"/>
    </location>
</feature>
<dbReference type="Gene3D" id="2.60.40.10">
    <property type="entry name" value="Immunoglobulins"/>
    <property type="match status" value="1"/>
</dbReference>
<evidence type="ECO:0000256" key="3">
    <source>
        <dbReference type="ARBA" id="ARBA00022729"/>
    </source>
</evidence>
<dbReference type="PRINTS" id="PR00736">
    <property type="entry name" value="GLHYDRLASE15"/>
</dbReference>
<dbReference type="PANTHER" id="PTHR31616:SF12">
    <property type="entry name" value="GLUCOAMYLASE"/>
    <property type="match status" value="1"/>
</dbReference>
<dbReference type="InterPro" id="IPR013784">
    <property type="entry name" value="Carb-bd-like_fold"/>
</dbReference>
<keyword evidence="7 9" id="KW-0326">Glycosidase</keyword>
<dbReference type="SUPFAM" id="SSF48208">
    <property type="entry name" value="Six-hairpin glycosidases"/>
    <property type="match status" value="1"/>
</dbReference>
<dbReference type="InterPro" id="IPR000165">
    <property type="entry name" value="Glucoamylase"/>
</dbReference>
<sequence>MAAVYKILTMDLIDVDEAVSSLSVNTTASLIQPFMYILSSAFLLGSLALQSVLGRPADKIQVRQSGVDDFIKSESPIAIEQLLCNIGSEGCHAKNVPAGIVIASPDTQDPDYFYTWTRDAALVFKYIVDRFVHQYDAGLQKRIQEYIASQAKLQGVSNPSGSLSDGSGLGEAKFYVNLSPYTGGWGRPQRDGPALRATAMITYANWLIANGYTSTANDIVWPVIRNDLSYVAQYWTQTGFDLWEEVRGSSFFTTAAQYRALVEGSALAKALGKSGDTYSNIAPQTLCFLQTYWVSNGRYVDSNINVNDGRTGKDANSILASIHNFDPSIGCDAATFQPCSDKALANHKSVTDTFRSYNINNGIAQGTAVAIGRYIEDVYYNGNPWYLTTLAAAEQLYDAVYVWKQKGSISVTDTSLSFFKDLVSSVSTGTYASDSTTFKQIVDAVTSYADGYVSIVAKYVGPNGALAEQFSKNDGKPMSADDLTWSYAAFLSATERRAGIVPPTWAKGVSPSVPNSCGSSTVVGSYTSATKTSFPASQTPQDGVPTPTGPTPTDSEPTSSPTSCTVADEVAVTFEEIVTTEYGDTIKIVGSIAALGNWDTSKAIALSASEYTSSNHLWKATISLTAGQAFEYKYINIKKDGSLVWERDPNRSYTVPKTCATEATKSDKWQG</sequence>
<protein>
    <recommendedName>
        <fullName evidence="9">Glucoamylase</fullName>
        <ecNumber evidence="9">3.2.1.3</ecNumber>
    </recommendedName>
    <alternativeName>
        <fullName evidence="9">1,4-alpha-D-glucan glucohydrolase</fullName>
    </alternativeName>
    <alternativeName>
        <fullName evidence="9">Glucan 1,4-alpha-glucosidase</fullName>
    </alternativeName>
</protein>
<dbReference type="STRING" id="2010991.A0A3M2RY40"/>
<dbReference type="Proteomes" id="UP000277212">
    <property type="component" value="Unassembled WGS sequence"/>
</dbReference>
<evidence type="ECO:0000259" key="13">
    <source>
        <dbReference type="PROSITE" id="PS51166"/>
    </source>
</evidence>
<dbReference type="GO" id="GO:2001070">
    <property type="term" value="F:starch binding"/>
    <property type="evidence" value="ECO:0007669"/>
    <property type="project" value="InterPro"/>
</dbReference>
<dbReference type="SUPFAM" id="SSF49452">
    <property type="entry name" value="Starch-binding domain-like"/>
    <property type="match status" value="1"/>
</dbReference>
<keyword evidence="4 9" id="KW-0378">Hydrolase</keyword>
<evidence type="ECO:0000256" key="10">
    <source>
        <dbReference type="PIRSR" id="PIRSR001031-1"/>
    </source>
</evidence>
<dbReference type="FunFam" id="1.50.10.10:FF:000018">
    <property type="entry name" value="Glucoamylase"/>
    <property type="match status" value="1"/>
</dbReference>
<evidence type="ECO:0000256" key="5">
    <source>
        <dbReference type="ARBA" id="ARBA00023180"/>
    </source>
</evidence>
<feature type="active site" description="Proton donor" evidence="10">
    <location>
        <position position="244"/>
    </location>
</feature>
<feature type="region of interest" description="Disordered" evidence="12">
    <location>
        <begin position="531"/>
        <end position="563"/>
    </location>
</feature>
<comment type="catalytic activity">
    <reaction evidence="1 9">
        <text>Hydrolysis of terminal (1-&gt;4)-linked alpha-D-glucose residues successively from non-reducing ends of the chains with release of beta-D-glucose.</text>
        <dbReference type="EC" id="3.2.1.3"/>
    </reaction>
</comment>
<dbReference type="CDD" id="cd05811">
    <property type="entry name" value="CBM20_glucoamylase"/>
    <property type="match status" value="1"/>
</dbReference>
<dbReference type="PROSITE" id="PS00820">
    <property type="entry name" value="GLUCOAMYLASE"/>
    <property type="match status" value="1"/>
</dbReference>
<dbReference type="InterPro" id="IPR012341">
    <property type="entry name" value="6hp_glycosidase-like_sf"/>
</dbReference>
<dbReference type="EC" id="3.2.1.3" evidence="9"/>
<evidence type="ECO:0000256" key="12">
    <source>
        <dbReference type="SAM" id="MobiDB-lite"/>
    </source>
</evidence>
<dbReference type="AlphaFoldDB" id="A0A3M2RY40"/>
<dbReference type="EMBL" id="NKUJ01000211">
    <property type="protein sequence ID" value="RMJ10226.1"/>
    <property type="molecule type" value="Genomic_DNA"/>
</dbReference>
<name>A0A3M2RY40_9HYPO</name>
<feature type="binding site" evidence="11">
    <location>
        <position position="185"/>
    </location>
    <ligand>
        <name>substrate</name>
    </ligand>
</feature>
<evidence type="ECO:0000256" key="7">
    <source>
        <dbReference type="ARBA" id="ARBA00023295"/>
    </source>
</evidence>
<evidence type="ECO:0000256" key="1">
    <source>
        <dbReference type="ARBA" id="ARBA00001863"/>
    </source>
</evidence>
<keyword evidence="15" id="KW-1185">Reference proteome</keyword>
<keyword evidence="3" id="KW-0732">Signal</keyword>
<dbReference type="Pfam" id="PF00686">
    <property type="entry name" value="CBM_20"/>
    <property type="match status" value="1"/>
</dbReference>
<dbReference type="GO" id="GO:0004339">
    <property type="term" value="F:glucan 1,4-alpha-glucosidase activity"/>
    <property type="evidence" value="ECO:0007669"/>
    <property type="project" value="UniProtKB-EC"/>
</dbReference>
<feature type="compositionally biased region" description="Low complexity" evidence="12">
    <location>
        <begin position="538"/>
        <end position="563"/>
    </location>
</feature>
<dbReference type="InterPro" id="IPR011613">
    <property type="entry name" value="GH15-like"/>
</dbReference>
<comment type="caution">
    <text evidence="14">The sequence shown here is derived from an EMBL/GenBank/DDBJ whole genome shotgun (WGS) entry which is preliminary data.</text>
</comment>
<dbReference type="GO" id="GO:0000324">
    <property type="term" value="C:fungal-type vacuole"/>
    <property type="evidence" value="ECO:0007669"/>
    <property type="project" value="TreeGrafter"/>
</dbReference>
<keyword evidence="6 9" id="KW-0119">Carbohydrate metabolism</keyword>
<dbReference type="FunFam" id="2.60.40.10:FF:000552">
    <property type="entry name" value="Related to glucoamylase"/>
    <property type="match status" value="1"/>
</dbReference>
<dbReference type="InterPro" id="IPR008291">
    <property type="entry name" value="Glucoamylase_SBD"/>
</dbReference>
<evidence type="ECO:0000256" key="11">
    <source>
        <dbReference type="PIRSR" id="PIRSR001031-2"/>
    </source>
</evidence>
<dbReference type="SMART" id="SM01065">
    <property type="entry name" value="CBM_2"/>
    <property type="match status" value="1"/>
</dbReference>
<dbReference type="PIRSF" id="PIRSF001031">
    <property type="entry name" value="Glu-a-glcsd_SBD"/>
    <property type="match status" value="1"/>
</dbReference>
<evidence type="ECO:0000313" key="14">
    <source>
        <dbReference type="EMBL" id="RMJ10226.1"/>
    </source>
</evidence>
<dbReference type="InterPro" id="IPR002044">
    <property type="entry name" value="CBM20"/>
</dbReference>